<sequence>MSIVSLDFETPFGKGAQKGHILHKFSLRSLTYEEYILDPRFRVFGGSIKIDDGPTKWYSSAELEKVLNEIFTPGNGHTMVAHNAMFDGAILSWFYGLAAARYWCTQRMSKAIWNQRSASLEALCVSCYPDDETIRKGKELESFANLYELDPEQEAGMARYCDNDVDIMFACLKVLWPLIPDDEMELLDLTLQAFIHPVLEIDEQRLLDFLDEYNTETNAIIAASGVSRSVLASPKKFVAWVKDNLGLDIPIIDAPTAKNPDNRKAALGKDELAFVDFCRENNEYQHIWKARLRVASTIARSRAERMIKHARLNGGRLAMPLNYYVSHTGRWGGTNKCVTPDHEVLTPAGWVPVPEAEGLPILVVSDTLAAKWEIPSWNKSIYQGPLVSFSHSSVSGRFTPNHRIATLPRTTRDRITAAPEASHFITLKGSRKIPTTATFTPCDTLPFTPSRPASLLWCRQTGAS</sequence>
<dbReference type="SUPFAM" id="SSF53098">
    <property type="entry name" value="Ribonuclease H-like"/>
    <property type="match status" value="1"/>
</dbReference>
<evidence type="ECO:0000313" key="1">
    <source>
        <dbReference type="EMBL" id="QIB67127.1"/>
    </source>
</evidence>
<dbReference type="Gene3D" id="3.30.420.10">
    <property type="entry name" value="Ribonuclease H-like superfamily/Ribonuclease H"/>
    <property type="match status" value="1"/>
</dbReference>
<evidence type="ECO:0000313" key="2">
    <source>
        <dbReference type="Proteomes" id="UP000477680"/>
    </source>
</evidence>
<proteinExistence type="predicted"/>
<gene>
    <name evidence="1" type="ORF">G3T16_18715</name>
</gene>
<reference evidence="1 2" key="1">
    <citation type="submission" date="2020-02" db="EMBL/GenBank/DDBJ databases">
        <title>Genome sequencing for Kineobactrum sp. M2.</title>
        <authorList>
            <person name="Park S.-J."/>
        </authorList>
    </citation>
    <scope>NUCLEOTIDE SEQUENCE [LARGE SCALE GENOMIC DNA]</scope>
    <source>
        <strain evidence="1 2">M2</strain>
    </source>
</reference>
<name>A0A6C0U7Z4_9GAMM</name>
<dbReference type="AlphaFoldDB" id="A0A6C0U7Z4"/>
<dbReference type="InterPro" id="IPR012337">
    <property type="entry name" value="RNaseH-like_sf"/>
</dbReference>
<protein>
    <submittedName>
        <fullName evidence="1">Uncharacterized protein</fullName>
    </submittedName>
</protein>
<dbReference type="InterPro" id="IPR036397">
    <property type="entry name" value="RNaseH_sf"/>
</dbReference>
<dbReference type="KEGG" id="kim:G3T16_18715"/>
<dbReference type="GO" id="GO:0003676">
    <property type="term" value="F:nucleic acid binding"/>
    <property type="evidence" value="ECO:0007669"/>
    <property type="project" value="InterPro"/>
</dbReference>
<accession>A0A6C0U7Z4</accession>
<dbReference type="Proteomes" id="UP000477680">
    <property type="component" value="Chromosome"/>
</dbReference>
<organism evidence="1 2">
    <name type="scientific">Kineobactrum salinum</name>
    <dbReference type="NCBI Taxonomy" id="2708301"/>
    <lineage>
        <taxon>Bacteria</taxon>
        <taxon>Pseudomonadati</taxon>
        <taxon>Pseudomonadota</taxon>
        <taxon>Gammaproteobacteria</taxon>
        <taxon>Cellvibrionales</taxon>
        <taxon>Halieaceae</taxon>
        <taxon>Kineobactrum</taxon>
    </lineage>
</organism>
<dbReference type="EMBL" id="CP048711">
    <property type="protein sequence ID" value="QIB67127.1"/>
    <property type="molecule type" value="Genomic_DNA"/>
</dbReference>
<dbReference type="RefSeq" id="WP_163496554.1">
    <property type="nucleotide sequence ID" value="NZ_CP048711.1"/>
</dbReference>
<keyword evidence="2" id="KW-1185">Reference proteome</keyword>